<proteinExistence type="predicted"/>
<protein>
    <recommendedName>
        <fullName evidence="4">HNH endonuclease</fullName>
    </recommendedName>
</protein>
<geneLocation type="plasmid" evidence="3">
    <name>pls_3</name>
</geneLocation>
<dbReference type="EMBL" id="CP017110">
    <property type="protein sequence ID" value="AOO74584.1"/>
    <property type="molecule type" value="Genomic_DNA"/>
</dbReference>
<evidence type="ECO:0000313" key="3">
    <source>
        <dbReference type="Proteomes" id="UP000094723"/>
    </source>
</evidence>
<feature type="chain" id="PRO_5009099652" description="HNH endonuclease" evidence="1">
    <location>
        <begin position="28"/>
        <end position="299"/>
    </location>
</feature>
<evidence type="ECO:0000313" key="2">
    <source>
        <dbReference type="EMBL" id="AOO74584.1"/>
    </source>
</evidence>
<accession>A0A1D7TUD7</accession>
<evidence type="ECO:0008006" key="4">
    <source>
        <dbReference type="Google" id="ProtNLM"/>
    </source>
</evidence>
<keyword evidence="1" id="KW-0732">Signal</keyword>
<gene>
    <name evidence="2" type="ORF">BHF65_09925</name>
</gene>
<dbReference type="CDD" id="cd00085">
    <property type="entry name" value="HNHc"/>
    <property type="match status" value="1"/>
</dbReference>
<reference evidence="2 3" key="1">
    <citation type="submission" date="2016-09" db="EMBL/GenBank/DDBJ databases">
        <title>Complete Genome Sequence of Lactobacillus salivarius Jin.</title>
        <authorList>
            <person name="Jin N."/>
            <person name="Li C."/>
            <person name="Wang M."/>
            <person name="Ren D."/>
            <person name="Di Y."/>
            <person name="Pan R."/>
            <person name="Du S."/>
            <person name="Lu H."/>
            <person name="Li X."/>
            <person name="Tian M."/>
        </authorList>
    </citation>
    <scope>NUCLEOTIDE SEQUENCE [LARGE SCALE GENOMIC DNA]</scope>
    <source>
        <strain evidence="2 3">CICC 23174</strain>
        <plasmid evidence="3">pls_3</plasmid>
    </source>
</reference>
<feature type="signal peptide" evidence="1">
    <location>
        <begin position="1"/>
        <end position="27"/>
    </location>
</feature>
<dbReference type="InterPro" id="IPR003615">
    <property type="entry name" value="HNH_nuc"/>
</dbReference>
<name>A0A1D7TUD7_9LACO</name>
<dbReference type="AlphaFoldDB" id="A0A1D7TUD7"/>
<dbReference type="RefSeq" id="WP_069469650.1">
    <property type="nucleotide sequence ID" value="NZ_CP017110.1"/>
</dbReference>
<dbReference type="Proteomes" id="UP000094723">
    <property type="component" value="Plasmid pLS_3"/>
</dbReference>
<evidence type="ECO:0000256" key="1">
    <source>
        <dbReference type="SAM" id="SignalP"/>
    </source>
</evidence>
<organism evidence="2 3">
    <name type="scientific">Ligilactobacillus salivarius</name>
    <dbReference type="NCBI Taxonomy" id="1624"/>
    <lineage>
        <taxon>Bacteria</taxon>
        <taxon>Bacillati</taxon>
        <taxon>Bacillota</taxon>
        <taxon>Bacilli</taxon>
        <taxon>Lactobacillales</taxon>
        <taxon>Lactobacillaceae</taxon>
        <taxon>Ligilactobacillus</taxon>
    </lineage>
</organism>
<keyword evidence="2" id="KW-0614">Plasmid</keyword>
<sequence>MNRLKKILLIVFSIVSINYFNNSITYADNVNDLNNNISASNKVIDKNITTNLYKDNNINDNISDLNSGSIYSQNNSQSSFNRIVSFAEVPTTTVKYHTSEEYVDGNFRINFWIDSIVGEAPAAVTAQINFLSEPTLSGPVSVQTSKVITKEGNITTGLLGYADFPAKTTFFAVTGSWGLLGYDGQTSVKPISMSSIYLQNKIGQNFPEYVDPISKKDAETPINTTWSKLPASPDWSTQDRHDFIKKFSETYGNQSKEYWLEHQVHHIRPRIYGGTNDFNNLMSITVNPHKLITTWFRNY</sequence>